<dbReference type="EMBL" id="JAIWYP010000008">
    <property type="protein sequence ID" value="KAH3785742.1"/>
    <property type="molecule type" value="Genomic_DNA"/>
</dbReference>
<comment type="caution">
    <text evidence="1">The sequence shown here is derived from an EMBL/GenBank/DDBJ whole genome shotgun (WGS) entry which is preliminary data.</text>
</comment>
<reference evidence="1" key="1">
    <citation type="journal article" date="2019" name="bioRxiv">
        <title>The Genome of the Zebra Mussel, Dreissena polymorpha: A Resource for Invasive Species Research.</title>
        <authorList>
            <person name="McCartney M.A."/>
            <person name="Auch B."/>
            <person name="Kono T."/>
            <person name="Mallez S."/>
            <person name="Zhang Y."/>
            <person name="Obille A."/>
            <person name="Becker A."/>
            <person name="Abrahante J.E."/>
            <person name="Garbe J."/>
            <person name="Badalamenti J.P."/>
            <person name="Herman A."/>
            <person name="Mangelson H."/>
            <person name="Liachko I."/>
            <person name="Sullivan S."/>
            <person name="Sone E.D."/>
            <person name="Koren S."/>
            <person name="Silverstein K.A.T."/>
            <person name="Beckman K.B."/>
            <person name="Gohl D.M."/>
        </authorList>
    </citation>
    <scope>NUCLEOTIDE SEQUENCE</scope>
    <source>
        <strain evidence="1">Duluth1</strain>
        <tissue evidence="1">Whole animal</tissue>
    </source>
</reference>
<accession>A0A9D4ESZ0</accession>
<dbReference type="Proteomes" id="UP000828390">
    <property type="component" value="Unassembled WGS sequence"/>
</dbReference>
<protein>
    <submittedName>
        <fullName evidence="1">Uncharacterized protein</fullName>
    </submittedName>
</protein>
<gene>
    <name evidence="1" type="ORF">DPMN_163835</name>
</gene>
<evidence type="ECO:0000313" key="1">
    <source>
        <dbReference type="EMBL" id="KAH3785742.1"/>
    </source>
</evidence>
<dbReference type="AlphaFoldDB" id="A0A9D4ESZ0"/>
<reference evidence="1" key="2">
    <citation type="submission" date="2020-11" db="EMBL/GenBank/DDBJ databases">
        <authorList>
            <person name="McCartney M.A."/>
            <person name="Auch B."/>
            <person name="Kono T."/>
            <person name="Mallez S."/>
            <person name="Becker A."/>
            <person name="Gohl D.M."/>
            <person name="Silverstein K.A.T."/>
            <person name="Koren S."/>
            <person name="Bechman K.B."/>
            <person name="Herman A."/>
            <person name="Abrahante J.E."/>
            <person name="Garbe J."/>
        </authorList>
    </citation>
    <scope>NUCLEOTIDE SEQUENCE</scope>
    <source>
        <strain evidence="1">Duluth1</strain>
        <tissue evidence="1">Whole animal</tissue>
    </source>
</reference>
<organism evidence="1 2">
    <name type="scientific">Dreissena polymorpha</name>
    <name type="common">Zebra mussel</name>
    <name type="synonym">Mytilus polymorpha</name>
    <dbReference type="NCBI Taxonomy" id="45954"/>
    <lineage>
        <taxon>Eukaryota</taxon>
        <taxon>Metazoa</taxon>
        <taxon>Spiralia</taxon>
        <taxon>Lophotrochozoa</taxon>
        <taxon>Mollusca</taxon>
        <taxon>Bivalvia</taxon>
        <taxon>Autobranchia</taxon>
        <taxon>Heteroconchia</taxon>
        <taxon>Euheterodonta</taxon>
        <taxon>Imparidentia</taxon>
        <taxon>Neoheterodontei</taxon>
        <taxon>Myida</taxon>
        <taxon>Dreissenoidea</taxon>
        <taxon>Dreissenidae</taxon>
        <taxon>Dreissena</taxon>
    </lineage>
</organism>
<keyword evidence="2" id="KW-1185">Reference proteome</keyword>
<name>A0A9D4ESZ0_DREPO</name>
<evidence type="ECO:0000313" key="2">
    <source>
        <dbReference type="Proteomes" id="UP000828390"/>
    </source>
</evidence>
<proteinExistence type="predicted"/>
<sequence>MVAVRSPWTSCGRRSNPQKMIVDCKATVRRPYCNISTSFVRLLRPQNAKDAAQTPYVRLLSP</sequence>